<evidence type="ECO:0000256" key="3">
    <source>
        <dbReference type="ARBA" id="ARBA00022842"/>
    </source>
</evidence>
<evidence type="ECO:0000256" key="2">
    <source>
        <dbReference type="ARBA" id="ARBA00022723"/>
    </source>
</evidence>
<keyword evidence="7" id="KW-0456">Lyase</keyword>
<gene>
    <name evidence="7" type="ORF">BURPS1710A_A2212</name>
</gene>
<dbReference type="PANTHER" id="PTHR32308:SF0">
    <property type="entry name" value="HPCH_HPAI ALDOLASE_CITRATE LYASE DOMAIN-CONTAINING PROTEIN"/>
    <property type="match status" value="1"/>
</dbReference>
<dbReference type="AlphaFoldDB" id="A0A0E1W0F5"/>
<dbReference type="GO" id="GO:0000287">
    <property type="term" value="F:magnesium ion binding"/>
    <property type="evidence" value="ECO:0007669"/>
    <property type="project" value="TreeGrafter"/>
</dbReference>
<dbReference type="Pfam" id="PF03328">
    <property type="entry name" value="HpcH_HpaI"/>
    <property type="match status" value="1"/>
</dbReference>
<reference evidence="7" key="1">
    <citation type="submission" date="2009-05" db="EMBL/GenBank/DDBJ databases">
        <authorList>
            <person name="Harkins D.M."/>
            <person name="DeShazer D."/>
            <person name="Woods D.E."/>
            <person name="Brinkac L.M."/>
            <person name="Brown K.A."/>
            <person name="Hung G.C."/>
            <person name="Tuanyok A."/>
            <person name="Zhang B."/>
            <person name="Nierman W.C."/>
        </authorList>
    </citation>
    <scope>NUCLEOTIDE SEQUENCE [LARGE SCALE GENOMIC DNA]</scope>
    <source>
        <strain evidence="7">1710a</strain>
    </source>
</reference>
<evidence type="ECO:0000313" key="7">
    <source>
        <dbReference type="EMBL" id="EET03127.1"/>
    </source>
</evidence>
<dbReference type="HOGENOM" id="CLU_044864_0_1_4"/>
<dbReference type="PIRSF" id="PIRSF015582">
    <property type="entry name" value="Cit_lyase_B"/>
    <property type="match status" value="1"/>
</dbReference>
<proteinExistence type="predicted"/>
<dbReference type="SUPFAM" id="SSF51621">
    <property type="entry name" value="Phosphoenolpyruvate/pyruvate domain"/>
    <property type="match status" value="1"/>
</dbReference>
<evidence type="ECO:0000259" key="6">
    <source>
        <dbReference type="Pfam" id="PF03328"/>
    </source>
</evidence>
<protein>
    <submittedName>
        <fullName evidence="7">HpcH/HpaI aldolase/citrate lyase family protein</fullName>
    </submittedName>
</protein>
<name>A0A0E1W0F5_BURPE</name>
<dbReference type="InterPro" id="IPR011206">
    <property type="entry name" value="Citrate_lyase_beta/mcl1/mcl2"/>
</dbReference>
<evidence type="ECO:0000256" key="5">
    <source>
        <dbReference type="PIRSR" id="PIRSR015582-2"/>
    </source>
</evidence>
<dbReference type="InterPro" id="IPR040442">
    <property type="entry name" value="Pyrv_kinase-like_dom_sf"/>
</dbReference>
<dbReference type="PANTHER" id="PTHR32308">
    <property type="entry name" value="LYASE BETA SUBUNIT, PUTATIVE (AFU_ORTHOLOGUE AFUA_4G13030)-RELATED"/>
    <property type="match status" value="1"/>
</dbReference>
<dbReference type="Proteomes" id="UP000001812">
    <property type="component" value="Chromosome II"/>
</dbReference>
<dbReference type="InterPro" id="IPR015813">
    <property type="entry name" value="Pyrv/PenolPyrv_kinase-like_dom"/>
</dbReference>
<comment type="cofactor">
    <cofactor evidence="1">
        <name>Mg(2+)</name>
        <dbReference type="ChEBI" id="CHEBI:18420"/>
    </cofactor>
</comment>
<dbReference type="GeneID" id="93064399"/>
<dbReference type="InterPro" id="IPR005000">
    <property type="entry name" value="Aldolase/citrate-lyase_domain"/>
</dbReference>
<feature type="binding site" evidence="5">
    <location>
        <position position="160"/>
    </location>
    <ligand>
        <name>Mg(2+)</name>
        <dbReference type="ChEBI" id="CHEBI:18420"/>
    </ligand>
</feature>
<feature type="binding site" evidence="4">
    <location>
        <position position="71"/>
    </location>
    <ligand>
        <name>substrate</name>
    </ligand>
</feature>
<keyword evidence="3 5" id="KW-0460">Magnesium</keyword>
<organism evidence="7">
    <name type="scientific">Burkholderia pseudomallei 1710a</name>
    <dbReference type="NCBI Taxonomy" id="320371"/>
    <lineage>
        <taxon>Bacteria</taxon>
        <taxon>Pseudomonadati</taxon>
        <taxon>Pseudomonadota</taxon>
        <taxon>Betaproteobacteria</taxon>
        <taxon>Burkholderiales</taxon>
        <taxon>Burkholderiaceae</taxon>
        <taxon>Burkholderia</taxon>
        <taxon>pseudomallei group</taxon>
    </lineage>
</organism>
<dbReference type="Gene3D" id="3.20.20.60">
    <property type="entry name" value="Phosphoenolpyruvate-binding domains"/>
    <property type="match status" value="1"/>
</dbReference>
<evidence type="ECO:0000256" key="4">
    <source>
        <dbReference type="PIRSR" id="PIRSR015582-1"/>
    </source>
</evidence>
<dbReference type="GO" id="GO:0016829">
    <property type="term" value="F:lyase activity"/>
    <property type="evidence" value="ECO:0007669"/>
    <property type="project" value="UniProtKB-KW"/>
</dbReference>
<evidence type="ECO:0000256" key="1">
    <source>
        <dbReference type="ARBA" id="ARBA00001946"/>
    </source>
</evidence>
<dbReference type="RefSeq" id="WP_004188783.1">
    <property type="nucleotide sequence ID" value="NZ_CM000833.1"/>
</dbReference>
<feature type="domain" description="HpcH/HpaI aldolase/citrate lyase" evidence="6">
    <location>
        <begin position="10"/>
        <end position="228"/>
    </location>
</feature>
<sequence length="301" mass="31641">MKTSNEPVWRSLLYVPAHVPRFVAKAAGCDADALILDLEDSVPPEWKAPARDGLADTVAGLAAVGHEVLVRANGPLEPLVADLRAALAAGVHGIVLPKVRGASHIEAIDELLDALEAEHGIAAGRTRIVAIIETPGAFQAMERIARASPRIAAMMLGGGDFALHCGAEARADVLRVPKQLLVIAARAARVQPLGLVGGLDEIRDLDTFERLARESADLGYAGATCIHPAQVEALNRAFRPSDAAVRAAREIVAAYDDARANGRGALRVGDRMVDAPGVAHARNVLARADAIARRPRRCAAA</sequence>
<keyword evidence="2 5" id="KW-0479">Metal-binding</keyword>
<feature type="binding site" evidence="5">
    <location>
        <position position="133"/>
    </location>
    <ligand>
        <name>Mg(2+)</name>
        <dbReference type="ChEBI" id="CHEBI:18420"/>
    </ligand>
</feature>
<dbReference type="EMBL" id="CM000833">
    <property type="protein sequence ID" value="EET03127.1"/>
    <property type="molecule type" value="Genomic_DNA"/>
</dbReference>
<feature type="binding site" evidence="4">
    <location>
        <position position="133"/>
    </location>
    <ligand>
        <name>substrate</name>
    </ligand>
</feature>
<dbReference type="GO" id="GO:0006107">
    <property type="term" value="P:oxaloacetate metabolic process"/>
    <property type="evidence" value="ECO:0007669"/>
    <property type="project" value="TreeGrafter"/>
</dbReference>
<accession>A0A0E1W0F5</accession>